<proteinExistence type="predicted"/>
<dbReference type="EMBL" id="CALNXK010000010">
    <property type="protein sequence ID" value="CAH3042666.1"/>
    <property type="molecule type" value="Genomic_DNA"/>
</dbReference>
<keyword evidence="1" id="KW-0812">Transmembrane</keyword>
<sequence length="229" mass="25106">MKAGAKESLSTSSVVITSSLARATSTIINSPDPRQFDGLKGAIFSTDAISAIKLRISPEQTQHFEMTTTTSKDLSAPWATQRVAFIAGSVQTTTLSIRSSPTPEFSTSITVSAGHVGGYKLPASMIQPSSAVLTSTYLLSSLTFNSTINLHGGQTDVNNECDSNACDTYVTRWVDFYLNIGGWIMLSIVLVGIVILTATYIQGRKRRKEIKALPQLMYREMHRYRDRWV</sequence>
<evidence type="ECO:0000313" key="3">
    <source>
        <dbReference type="Proteomes" id="UP001159405"/>
    </source>
</evidence>
<gene>
    <name evidence="2" type="ORF">PLOB_00001055</name>
</gene>
<keyword evidence="3" id="KW-1185">Reference proteome</keyword>
<organism evidence="2 3">
    <name type="scientific">Porites lobata</name>
    <dbReference type="NCBI Taxonomy" id="104759"/>
    <lineage>
        <taxon>Eukaryota</taxon>
        <taxon>Metazoa</taxon>
        <taxon>Cnidaria</taxon>
        <taxon>Anthozoa</taxon>
        <taxon>Hexacorallia</taxon>
        <taxon>Scleractinia</taxon>
        <taxon>Fungiina</taxon>
        <taxon>Poritidae</taxon>
        <taxon>Porites</taxon>
    </lineage>
</organism>
<protein>
    <submittedName>
        <fullName evidence="2">Uncharacterized protein</fullName>
    </submittedName>
</protein>
<comment type="caution">
    <text evidence="2">The sequence shown here is derived from an EMBL/GenBank/DDBJ whole genome shotgun (WGS) entry which is preliminary data.</text>
</comment>
<evidence type="ECO:0000313" key="2">
    <source>
        <dbReference type="EMBL" id="CAH3042666.1"/>
    </source>
</evidence>
<name>A0ABN8N509_9CNID</name>
<keyword evidence="1" id="KW-1133">Transmembrane helix</keyword>
<accession>A0ABN8N509</accession>
<dbReference type="Proteomes" id="UP001159405">
    <property type="component" value="Unassembled WGS sequence"/>
</dbReference>
<keyword evidence="1" id="KW-0472">Membrane</keyword>
<feature type="transmembrane region" description="Helical" evidence="1">
    <location>
        <begin position="176"/>
        <end position="201"/>
    </location>
</feature>
<evidence type="ECO:0000256" key="1">
    <source>
        <dbReference type="SAM" id="Phobius"/>
    </source>
</evidence>
<reference evidence="2 3" key="1">
    <citation type="submission" date="2022-05" db="EMBL/GenBank/DDBJ databases">
        <authorList>
            <consortium name="Genoscope - CEA"/>
            <person name="William W."/>
        </authorList>
    </citation>
    <scope>NUCLEOTIDE SEQUENCE [LARGE SCALE GENOMIC DNA]</scope>
</reference>